<feature type="region of interest" description="Disordered" evidence="1">
    <location>
        <begin position="122"/>
        <end position="148"/>
    </location>
</feature>
<dbReference type="InterPro" id="IPR001680">
    <property type="entry name" value="WD40_rpt"/>
</dbReference>
<keyword evidence="3" id="KW-1185">Reference proteome</keyword>
<dbReference type="eggNOG" id="KOG0266">
    <property type="taxonomic scope" value="Eukaryota"/>
</dbReference>
<dbReference type="GeneID" id="7196025"/>
<dbReference type="Gene3D" id="2.130.10.10">
    <property type="entry name" value="YVTN repeat-like/Quinoprotein amine dehydrogenase"/>
    <property type="match status" value="1"/>
</dbReference>
<evidence type="ECO:0000256" key="1">
    <source>
        <dbReference type="SAM" id="MobiDB-lite"/>
    </source>
</evidence>
<dbReference type="InterPro" id="IPR015943">
    <property type="entry name" value="WD40/YVTN_repeat-like_dom_sf"/>
</dbReference>
<dbReference type="PANTHER" id="PTHR22874:SF1">
    <property type="entry name" value="ACTIVATING MOLECULE IN BECN1-REGULATED AUTOPHAGY PROTEIN 1"/>
    <property type="match status" value="1"/>
</dbReference>
<reference evidence="3" key="2">
    <citation type="submission" date="2008-08" db="EMBL/GenBank/DDBJ databases">
        <authorList>
            <consortium name="Diatom Consortium"/>
            <person name="Grigoriev I."/>
            <person name="Grimwood J."/>
            <person name="Kuo A."/>
            <person name="Otillar R.P."/>
            <person name="Salamov A."/>
            <person name="Detter J.C."/>
            <person name="Lindquist E."/>
            <person name="Shapiro H."/>
            <person name="Lucas S."/>
            <person name="Glavina del Rio T."/>
            <person name="Pitluck S."/>
            <person name="Rokhsar D."/>
            <person name="Bowler C."/>
        </authorList>
    </citation>
    <scope>GENOME REANNOTATION</scope>
    <source>
        <strain evidence="3">CCAP 1055/1</strain>
    </source>
</reference>
<dbReference type="STRING" id="556484.B7FP67"/>
<proteinExistence type="predicted"/>
<dbReference type="GO" id="GO:0000045">
    <property type="term" value="P:autophagosome assembly"/>
    <property type="evidence" value="ECO:0007669"/>
    <property type="project" value="TreeGrafter"/>
</dbReference>
<dbReference type="Pfam" id="PF00400">
    <property type="entry name" value="WD40"/>
    <property type="match status" value="1"/>
</dbReference>
<protein>
    <submittedName>
        <fullName evidence="2">Uncharacterized protein</fullName>
    </submittedName>
</protein>
<feature type="compositionally biased region" description="Basic and acidic residues" evidence="1">
    <location>
        <begin position="483"/>
        <end position="495"/>
    </location>
</feature>
<dbReference type="RefSeq" id="XP_002176655.1">
    <property type="nucleotide sequence ID" value="XM_002176619.1"/>
</dbReference>
<dbReference type="PaxDb" id="2850-Phatr42687"/>
<dbReference type="SUPFAM" id="SSF50978">
    <property type="entry name" value="WD40 repeat-like"/>
    <property type="match status" value="1"/>
</dbReference>
<organism evidence="2 3">
    <name type="scientific">Phaeodactylum tricornutum (strain CCAP 1055/1)</name>
    <dbReference type="NCBI Taxonomy" id="556484"/>
    <lineage>
        <taxon>Eukaryota</taxon>
        <taxon>Sar</taxon>
        <taxon>Stramenopiles</taxon>
        <taxon>Ochrophyta</taxon>
        <taxon>Bacillariophyta</taxon>
        <taxon>Bacillariophyceae</taxon>
        <taxon>Bacillariophycidae</taxon>
        <taxon>Naviculales</taxon>
        <taxon>Phaeodactylaceae</taxon>
        <taxon>Phaeodactylum</taxon>
    </lineage>
</organism>
<accession>B7FP67</accession>
<dbReference type="GO" id="GO:0000423">
    <property type="term" value="P:mitophagy"/>
    <property type="evidence" value="ECO:0007669"/>
    <property type="project" value="TreeGrafter"/>
</dbReference>
<feature type="region of interest" description="Disordered" evidence="1">
    <location>
        <begin position="1"/>
        <end position="44"/>
    </location>
</feature>
<dbReference type="InterPro" id="IPR036322">
    <property type="entry name" value="WD40_repeat_dom_sf"/>
</dbReference>
<dbReference type="InterPro" id="IPR052596">
    <property type="entry name" value="AMBRA1_autophagy"/>
</dbReference>
<reference evidence="2 3" key="1">
    <citation type="journal article" date="2008" name="Nature">
        <title>The Phaeodactylum genome reveals the evolutionary history of diatom genomes.</title>
        <authorList>
            <person name="Bowler C."/>
            <person name="Allen A.E."/>
            <person name="Badger J.H."/>
            <person name="Grimwood J."/>
            <person name="Jabbari K."/>
            <person name="Kuo A."/>
            <person name="Maheswari U."/>
            <person name="Martens C."/>
            <person name="Maumus F."/>
            <person name="Otillar R.P."/>
            <person name="Rayko E."/>
            <person name="Salamov A."/>
            <person name="Vandepoele K."/>
            <person name="Beszteri B."/>
            <person name="Gruber A."/>
            <person name="Heijde M."/>
            <person name="Katinka M."/>
            <person name="Mock T."/>
            <person name="Valentin K."/>
            <person name="Verret F."/>
            <person name="Berges J.A."/>
            <person name="Brownlee C."/>
            <person name="Cadoret J.P."/>
            <person name="Chiovitti A."/>
            <person name="Choi C.J."/>
            <person name="Coesel S."/>
            <person name="De Martino A."/>
            <person name="Detter J.C."/>
            <person name="Durkin C."/>
            <person name="Falciatore A."/>
            <person name="Fournet J."/>
            <person name="Haruta M."/>
            <person name="Huysman M.J."/>
            <person name="Jenkins B.D."/>
            <person name="Jiroutova K."/>
            <person name="Jorgensen R.E."/>
            <person name="Joubert Y."/>
            <person name="Kaplan A."/>
            <person name="Kroger N."/>
            <person name="Kroth P.G."/>
            <person name="La Roche J."/>
            <person name="Lindquist E."/>
            <person name="Lommer M."/>
            <person name="Martin-Jezequel V."/>
            <person name="Lopez P.J."/>
            <person name="Lucas S."/>
            <person name="Mangogna M."/>
            <person name="McGinnis K."/>
            <person name="Medlin L.K."/>
            <person name="Montsant A."/>
            <person name="Oudot-Le Secq M.P."/>
            <person name="Napoli C."/>
            <person name="Obornik M."/>
            <person name="Parker M.S."/>
            <person name="Petit J.L."/>
            <person name="Porcel B.M."/>
            <person name="Poulsen N."/>
            <person name="Robison M."/>
            <person name="Rychlewski L."/>
            <person name="Rynearson T.A."/>
            <person name="Schmutz J."/>
            <person name="Shapiro H."/>
            <person name="Siaut M."/>
            <person name="Stanley M."/>
            <person name="Sussman M.R."/>
            <person name="Taylor A.R."/>
            <person name="Vardi A."/>
            <person name="von Dassow P."/>
            <person name="Vyverman W."/>
            <person name="Willis A."/>
            <person name="Wyrwicz L.S."/>
            <person name="Rokhsar D.S."/>
            <person name="Weissenbach J."/>
            <person name="Armbrust E.V."/>
            <person name="Green B.R."/>
            <person name="Van de Peer Y."/>
            <person name="Grigoriev I.V."/>
        </authorList>
    </citation>
    <scope>NUCLEOTIDE SEQUENCE [LARGE SCALE GENOMIC DNA]</scope>
    <source>
        <strain evidence="2 3">CCAP 1055/1</strain>
    </source>
</reference>
<dbReference type="Proteomes" id="UP000000759">
    <property type="component" value="Chromosome 1"/>
</dbReference>
<feature type="region of interest" description="Disordered" evidence="1">
    <location>
        <begin position="483"/>
        <end position="505"/>
    </location>
</feature>
<name>B7FP67_PHATC</name>
<dbReference type="SMART" id="SM00320">
    <property type="entry name" value="WD40"/>
    <property type="match status" value="4"/>
</dbReference>
<feature type="compositionally biased region" description="Basic and acidic residues" evidence="1">
    <location>
        <begin position="25"/>
        <end position="44"/>
    </location>
</feature>
<dbReference type="OrthoDB" id="6363363at2759"/>
<feature type="region of interest" description="Disordered" evidence="1">
    <location>
        <begin position="523"/>
        <end position="588"/>
    </location>
</feature>
<sequence length="766" mass="83977">MSSIPDYHRTTNNAWNPFRPVLNQREPDEKPWEAPSKETMKTRQDFRESVFRETPDHRRIHPHGGLGDTGRNILYVLHDRQCYGFHGLTRQRHILQGEAERKRDSPSTVFDSPVSTTATSLYTSASTERARSDNSLAHEGSSDGMNTKFDVDQKQHLERRVSYPRRLIQEVRTFAEYCSAVKSHSAFLMHLGGGDEIDEDGNRPQSSTAVSTISVAFSPDGKTMGSTHGDHTVKISCCHTGRLLQSLEGHPRTPWTVKYHPSDSRIVASGCLGYQVRIWNWKERACLQMVRLEFAIISISFHPTANILAIANGSRLHFWGIKEQAQTPLSSPAGTRTAQPIDRSSLLTEFDQRHMLRCVHFPPGGRSIIIGGVNTINEDPRRRNRGGIGGGGLSFYLRMWDFDPDVALQGSGALSVMAGIAIPKRAIGNPRLFVPRALLYNDGGFDVSPDGKTLCACAELWLPDGVDNAMELLQEEQRAYEVELGESERSRHELAASDPNGSQSTVPAAAVFEGLTTCNVPSIGTPSLAATSSGPRTPKLPRTPTRDSVSDTLPASQEYIPRTPENPREVPRNGGLSPPSPPGRRFTGVFHQPREIVSTSGQQPVSDIRSSIRGLATPSAPTPPAPGGPGSRPLHPLSVQQVRRGKSLGPVAKGYLPRMGQLLEACPLDGAKASAVTCVKFSPSADFCLIGYGVREPVVEGGCHFHPVTALYRIRGGMTHVSTMLSSDDDVNIARFHPDSGHGFVYGTKQGRVRVLSPRPWMFYTC</sequence>
<dbReference type="PANTHER" id="PTHR22874">
    <property type="entry name" value="ACTIVATING MOLECULE IN BECN1-REGULATED AUTOPHAGY PROTEIN 1"/>
    <property type="match status" value="1"/>
</dbReference>
<gene>
    <name evidence="2" type="ORF">PHATRDRAFT_42687</name>
</gene>
<evidence type="ECO:0000313" key="2">
    <source>
        <dbReference type="EMBL" id="EEC51118.1"/>
    </source>
</evidence>
<dbReference type="AlphaFoldDB" id="B7FP67"/>
<dbReference type="GO" id="GO:0080008">
    <property type="term" value="C:Cul4-RING E3 ubiquitin ligase complex"/>
    <property type="evidence" value="ECO:0007669"/>
    <property type="project" value="TreeGrafter"/>
</dbReference>
<feature type="compositionally biased region" description="Polar residues" evidence="1">
    <location>
        <begin position="523"/>
        <end position="534"/>
    </location>
</feature>
<dbReference type="EMBL" id="CM000605">
    <property type="protein sequence ID" value="EEC51118.1"/>
    <property type="molecule type" value="Genomic_DNA"/>
</dbReference>
<dbReference type="InParanoid" id="B7FP67"/>
<dbReference type="KEGG" id="pti:PHATRDRAFT_42687"/>
<dbReference type="GO" id="GO:1990756">
    <property type="term" value="F:ubiquitin-like ligase-substrate adaptor activity"/>
    <property type="evidence" value="ECO:0007669"/>
    <property type="project" value="TreeGrafter"/>
</dbReference>
<evidence type="ECO:0000313" key="3">
    <source>
        <dbReference type="Proteomes" id="UP000000759"/>
    </source>
</evidence>
<feature type="region of interest" description="Disordered" evidence="1">
    <location>
        <begin position="613"/>
        <end position="635"/>
    </location>
</feature>